<dbReference type="PRINTS" id="PR01217">
    <property type="entry name" value="PRICHEXTENSN"/>
</dbReference>
<evidence type="ECO:0000256" key="1">
    <source>
        <dbReference type="SAM" id="MobiDB-lite"/>
    </source>
</evidence>
<proteinExistence type="predicted"/>
<sequence length="1142" mass="121615">MTLAHCDPRWTFGLHPNLWQRRTFRASGHSIALLLIPLVATSLMALDAALAATPSPLPWPSTVTTDISINIKGMLQYRPTKPSGMWMLTSINGSSTSYTLPNQPVDALSGQEIAPGRSVSLTCFLFNVLTTKCSNITDARIYLAASAKPPANVTLRMLVMVVSLSNSSECESQGGAKVTQVKDAFLGPNGYADFFESCSYKKMVFDRQTFTVVSTVIPCSSEIVKCNVDAIATAAKLQLLADIQVSSYSHFAYVLPDNLAPTCNWGGLGELPGAQTWFSPDTSGIFSKGTVMQEILHNFLLYHGWKDGVEYDDSSTAMGYGDSCPSAPELWRLGWANPLVQLNSSSFPLATYTEFILPATYLGPTGVMIKIQPDWLGILYTKNMYLALRVKAAGDRDLLEEFNGKLNIHEVNRSIDNSFLAEGDPKSSFIGAVSPRSSITRFDYKLHLLVGVFDSMNSTIILTICRFVTGPNECNFASPPQQARTTPMQPPPSPFAPSPPPSELLPPPSFPRPPSLSPQQIPASSPSPLNLPSLIPPSSQSPPPSPLNPSRPRPPSPRSPPPSPLNPSRPRPPSPISPSPSPPNPASPRPLSPRSPQPSPLSPPRPTPPSPRSPPPSPLNPSRPRPPSPISPSPSPPNPASPRPLSPRSPQPSPLSPPRPTPPSPRSPPSFPPYPPRPRPSSPLSPPTPRAIELNSSFSQFAGPNVGVNKSFSDKQAMAIWVNAGASSSASTLIAATFTTTITITGQATQALLDIIVDDIADVFINGAYITTAKWGWRWLGDYTDRPIKISLPLGTSTLSLRVQNTGGAAGVAAYLSSSDGKTVLARTNSAWTYTIDAQNAPCAIELNSSFSQFAGPNVGVNKSFSDKQAMAIWVNAGASSSASTLIAATFTTTITITGQATQALLDLIVDDIADVFINGAYITTAKWGWRWLGDYTDRPIKISLPLGTSTLSLRVQNTGGAAGVAAYLSSSDGKTVLARTNSAWTYTIDAQNAPCAIELGSSFSQFAGPNVGVNKSFSDKQAMAIWVNAGASSSASTLIAATFTTTITITGQATQALLDLIVDDIADVFINGAYITTVKWGWRWLGDYTDRPIKISLPLGTSTLSLRVQNTGGAAGVAAYLSSSDGKTVLARTNSAWTYTV</sequence>
<protein>
    <recommendedName>
        <fullName evidence="3">Peptidase M11 gametolysin domain-containing protein</fullName>
    </recommendedName>
</protein>
<feature type="compositionally biased region" description="Pro residues" evidence="1">
    <location>
        <begin position="488"/>
        <end position="516"/>
    </location>
</feature>
<dbReference type="Gene3D" id="2.60.120.260">
    <property type="entry name" value="Galactose-binding domain-like"/>
    <property type="match status" value="3"/>
</dbReference>
<accession>A0ABQ5SMV8</accession>
<keyword evidence="2" id="KW-1133">Transmembrane helix</keyword>
<feature type="compositionally biased region" description="Pro residues" evidence="1">
    <location>
        <begin position="539"/>
        <end position="689"/>
    </location>
</feature>
<dbReference type="Proteomes" id="UP001165090">
    <property type="component" value="Unassembled WGS sequence"/>
</dbReference>
<dbReference type="InterPro" id="IPR008752">
    <property type="entry name" value="Peptidase_M11"/>
</dbReference>
<organism evidence="4 5">
    <name type="scientific">Volvox africanus</name>
    <dbReference type="NCBI Taxonomy" id="51714"/>
    <lineage>
        <taxon>Eukaryota</taxon>
        <taxon>Viridiplantae</taxon>
        <taxon>Chlorophyta</taxon>
        <taxon>core chlorophytes</taxon>
        <taxon>Chlorophyceae</taxon>
        <taxon>CS clade</taxon>
        <taxon>Chlamydomonadales</taxon>
        <taxon>Volvocaceae</taxon>
        <taxon>Volvox</taxon>
    </lineage>
</organism>
<feature type="transmembrane region" description="Helical" evidence="2">
    <location>
        <begin position="31"/>
        <end position="52"/>
    </location>
</feature>
<feature type="region of interest" description="Disordered" evidence="1">
    <location>
        <begin position="476"/>
        <end position="691"/>
    </location>
</feature>
<dbReference type="PANTHER" id="PTHR24216">
    <property type="entry name" value="PAXILLIN-RELATED"/>
    <property type="match status" value="1"/>
</dbReference>
<feature type="compositionally biased region" description="Polar residues" evidence="1">
    <location>
        <begin position="478"/>
        <end position="487"/>
    </location>
</feature>
<gene>
    <name evidence="4" type="ORF">VaNZ11_016216</name>
</gene>
<evidence type="ECO:0000259" key="3">
    <source>
        <dbReference type="Pfam" id="PF05548"/>
    </source>
</evidence>
<feature type="compositionally biased region" description="Low complexity" evidence="1">
    <location>
        <begin position="517"/>
        <end position="538"/>
    </location>
</feature>
<reference evidence="4 5" key="1">
    <citation type="journal article" date="2023" name="IScience">
        <title>Expanded male sex-determining region conserved during the evolution of homothallism in the green alga Volvox.</title>
        <authorList>
            <person name="Yamamoto K."/>
            <person name="Matsuzaki R."/>
            <person name="Mahakham W."/>
            <person name="Heman W."/>
            <person name="Sekimoto H."/>
            <person name="Kawachi M."/>
            <person name="Minakuchi Y."/>
            <person name="Toyoda A."/>
            <person name="Nozaki H."/>
        </authorList>
    </citation>
    <scope>NUCLEOTIDE SEQUENCE [LARGE SCALE GENOMIC DNA]</scope>
    <source>
        <strain evidence="4 5">NIES-4468</strain>
    </source>
</reference>
<dbReference type="Pfam" id="PF05548">
    <property type="entry name" value="Peptidase_M11"/>
    <property type="match status" value="1"/>
</dbReference>
<evidence type="ECO:0000313" key="5">
    <source>
        <dbReference type="Proteomes" id="UP001165090"/>
    </source>
</evidence>
<dbReference type="PANTHER" id="PTHR24216:SF65">
    <property type="entry name" value="PAXILLIN-LIKE PROTEIN 1"/>
    <property type="match status" value="1"/>
</dbReference>
<keyword evidence="2" id="KW-0472">Membrane</keyword>
<keyword evidence="2" id="KW-0812">Transmembrane</keyword>
<evidence type="ECO:0000313" key="4">
    <source>
        <dbReference type="EMBL" id="GLI71129.1"/>
    </source>
</evidence>
<name>A0ABQ5SMV8_9CHLO</name>
<comment type="caution">
    <text evidence="4">The sequence shown here is derived from an EMBL/GenBank/DDBJ whole genome shotgun (WGS) entry which is preliminary data.</text>
</comment>
<evidence type="ECO:0000256" key="2">
    <source>
        <dbReference type="SAM" id="Phobius"/>
    </source>
</evidence>
<feature type="domain" description="Peptidase M11 gametolysin" evidence="3">
    <location>
        <begin position="157"/>
        <end position="437"/>
    </location>
</feature>
<keyword evidence="5" id="KW-1185">Reference proteome</keyword>
<dbReference type="EMBL" id="BSDZ01000103">
    <property type="protein sequence ID" value="GLI71129.1"/>
    <property type="molecule type" value="Genomic_DNA"/>
</dbReference>